<evidence type="ECO:0000313" key="5">
    <source>
        <dbReference type="Proteomes" id="UP000239203"/>
    </source>
</evidence>
<dbReference type="Pfam" id="PF08044">
    <property type="entry name" value="DUF1707"/>
    <property type="match status" value="1"/>
</dbReference>
<keyword evidence="5" id="KW-1185">Reference proteome</keyword>
<dbReference type="EMBL" id="PTIX01000022">
    <property type="protein sequence ID" value="PPK64048.1"/>
    <property type="molecule type" value="Genomic_DNA"/>
</dbReference>
<evidence type="ECO:0000256" key="1">
    <source>
        <dbReference type="SAM" id="MobiDB-lite"/>
    </source>
</evidence>
<evidence type="ECO:0000259" key="3">
    <source>
        <dbReference type="Pfam" id="PF08044"/>
    </source>
</evidence>
<feature type="region of interest" description="Disordered" evidence="1">
    <location>
        <begin position="62"/>
        <end position="95"/>
    </location>
</feature>
<evidence type="ECO:0000256" key="2">
    <source>
        <dbReference type="SAM" id="Phobius"/>
    </source>
</evidence>
<reference evidence="4 5" key="1">
    <citation type="submission" date="2018-02" db="EMBL/GenBank/DDBJ databases">
        <title>Genomic Encyclopedia of Archaeal and Bacterial Type Strains, Phase II (KMG-II): from individual species to whole genera.</title>
        <authorList>
            <person name="Goeker M."/>
        </authorList>
    </citation>
    <scope>NUCLEOTIDE SEQUENCE [LARGE SCALE GENOMIC DNA]</scope>
    <source>
        <strain evidence="4 5">YU 961-1</strain>
    </source>
</reference>
<gene>
    <name evidence="4" type="ORF">CLV40_12239</name>
</gene>
<feature type="domain" description="DUF1707" evidence="3">
    <location>
        <begin position="7"/>
        <end position="59"/>
    </location>
</feature>
<evidence type="ECO:0000313" key="4">
    <source>
        <dbReference type="EMBL" id="PPK64048.1"/>
    </source>
</evidence>
<keyword evidence="2" id="KW-0472">Membrane</keyword>
<dbReference type="InterPro" id="IPR012551">
    <property type="entry name" value="DUF1707_SHOCT-like"/>
</dbReference>
<proteinExistence type="predicted"/>
<feature type="compositionally biased region" description="Pro residues" evidence="1">
    <location>
        <begin position="62"/>
        <end position="78"/>
    </location>
</feature>
<name>A0A2S6GFP8_9PSEU</name>
<dbReference type="OrthoDB" id="3748531at2"/>
<keyword evidence="2" id="KW-1133">Transmembrane helix</keyword>
<dbReference type="AlphaFoldDB" id="A0A2S6GFP8"/>
<comment type="caution">
    <text evidence="4">The sequence shown here is derived from an EMBL/GenBank/DDBJ whole genome shotgun (WGS) entry which is preliminary data.</text>
</comment>
<protein>
    <submittedName>
        <fullName evidence="4">Uncharacterized protein DUF1707</fullName>
    </submittedName>
</protein>
<accession>A0A2S6GFP8</accession>
<dbReference type="RefSeq" id="WP_104482226.1">
    <property type="nucleotide sequence ID" value="NZ_CP154825.1"/>
</dbReference>
<dbReference type="Proteomes" id="UP000239203">
    <property type="component" value="Unassembled WGS sequence"/>
</dbReference>
<keyword evidence="2" id="KW-0812">Transmembrane</keyword>
<feature type="transmembrane region" description="Helical" evidence="2">
    <location>
        <begin position="106"/>
        <end position="130"/>
    </location>
</feature>
<sequence>MGSEAEIRVGTSDRERAVEALAEHLAGGRLEISEYEQRCAAATAARVRADLRALFVDLPRPHPTFDPAPTPAPAPVPVPRGVAQPQPEQANGLWEPHRTHRNNRGLFAFLGVAGVSTVAVVAFTGTWWALAPLGILALILVFTS</sequence>
<organism evidence="4 5">
    <name type="scientific">Actinokineospora auranticolor</name>
    <dbReference type="NCBI Taxonomy" id="155976"/>
    <lineage>
        <taxon>Bacteria</taxon>
        <taxon>Bacillati</taxon>
        <taxon>Actinomycetota</taxon>
        <taxon>Actinomycetes</taxon>
        <taxon>Pseudonocardiales</taxon>
        <taxon>Pseudonocardiaceae</taxon>
        <taxon>Actinokineospora</taxon>
    </lineage>
</organism>